<name>A0A5B7GNY5_PORTR</name>
<sequence>MSHAVVLLKVTQHFSQQHSITSTVSTLPQHFNFSIMADILAYTLFSLKFTVQIEWHLFLASYHFGQTKLSSLPP</sequence>
<organism evidence="1 2">
    <name type="scientific">Portunus trituberculatus</name>
    <name type="common">Swimming crab</name>
    <name type="synonym">Neptunus trituberculatus</name>
    <dbReference type="NCBI Taxonomy" id="210409"/>
    <lineage>
        <taxon>Eukaryota</taxon>
        <taxon>Metazoa</taxon>
        <taxon>Ecdysozoa</taxon>
        <taxon>Arthropoda</taxon>
        <taxon>Crustacea</taxon>
        <taxon>Multicrustacea</taxon>
        <taxon>Malacostraca</taxon>
        <taxon>Eumalacostraca</taxon>
        <taxon>Eucarida</taxon>
        <taxon>Decapoda</taxon>
        <taxon>Pleocyemata</taxon>
        <taxon>Brachyura</taxon>
        <taxon>Eubrachyura</taxon>
        <taxon>Portunoidea</taxon>
        <taxon>Portunidae</taxon>
        <taxon>Portuninae</taxon>
        <taxon>Portunus</taxon>
    </lineage>
</organism>
<evidence type="ECO:0000313" key="1">
    <source>
        <dbReference type="EMBL" id="MPC59273.1"/>
    </source>
</evidence>
<dbReference type="Proteomes" id="UP000324222">
    <property type="component" value="Unassembled WGS sequence"/>
</dbReference>
<accession>A0A5B7GNY5</accession>
<dbReference type="AlphaFoldDB" id="A0A5B7GNY5"/>
<keyword evidence="2" id="KW-1185">Reference proteome</keyword>
<comment type="caution">
    <text evidence="1">The sequence shown here is derived from an EMBL/GenBank/DDBJ whole genome shotgun (WGS) entry which is preliminary data.</text>
</comment>
<dbReference type="EMBL" id="VSRR010016413">
    <property type="protein sequence ID" value="MPC59273.1"/>
    <property type="molecule type" value="Genomic_DNA"/>
</dbReference>
<gene>
    <name evidence="1" type="ORF">E2C01_053289</name>
</gene>
<evidence type="ECO:0000313" key="2">
    <source>
        <dbReference type="Proteomes" id="UP000324222"/>
    </source>
</evidence>
<protein>
    <submittedName>
        <fullName evidence="1">Uncharacterized protein</fullName>
    </submittedName>
</protein>
<reference evidence="1 2" key="1">
    <citation type="submission" date="2019-05" db="EMBL/GenBank/DDBJ databases">
        <title>Another draft genome of Portunus trituberculatus and its Hox gene families provides insights of decapod evolution.</title>
        <authorList>
            <person name="Jeong J.-H."/>
            <person name="Song I."/>
            <person name="Kim S."/>
            <person name="Choi T."/>
            <person name="Kim D."/>
            <person name="Ryu S."/>
            <person name="Kim W."/>
        </authorList>
    </citation>
    <scope>NUCLEOTIDE SEQUENCE [LARGE SCALE GENOMIC DNA]</scope>
    <source>
        <tissue evidence="1">Muscle</tissue>
    </source>
</reference>
<proteinExistence type="predicted"/>